<evidence type="ECO:0000313" key="9">
    <source>
        <dbReference type="EMBL" id="ORW83130.1"/>
    </source>
</evidence>
<name>A0A1X2D4Y8_9MYCO</name>
<dbReference type="STRING" id="486698.AWC22_15365"/>
<feature type="transmembrane region" description="Helical" evidence="7">
    <location>
        <begin position="230"/>
        <end position="252"/>
    </location>
</feature>
<accession>A0A1X2D4Y8</accession>
<dbReference type="GeneID" id="93493237"/>
<evidence type="ECO:0000256" key="2">
    <source>
        <dbReference type="ARBA" id="ARBA00006162"/>
    </source>
</evidence>
<feature type="transmembrane region" description="Helical" evidence="7">
    <location>
        <begin position="205"/>
        <end position="223"/>
    </location>
</feature>
<dbReference type="GO" id="GO:0005886">
    <property type="term" value="C:plasma membrane"/>
    <property type="evidence" value="ECO:0007669"/>
    <property type="project" value="UniProtKB-SubCell"/>
</dbReference>
<dbReference type="Proteomes" id="UP000193087">
    <property type="component" value="Unassembled WGS sequence"/>
</dbReference>
<comment type="subcellular location">
    <subcellularLocation>
        <location evidence="1">Cell membrane</location>
        <topology evidence="1">Multi-pass membrane protein</topology>
    </subcellularLocation>
</comment>
<dbReference type="AlphaFoldDB" id="A0A1X2D4Y8"/>
<evidence type="ECO:0000256" key="4">
    <source>
        <dbReference type="ARBA" id="ARBA00022692"/>
    </source>
</evidence>
<evidence type="ECO:0000256" key="3">
    <source>
        <dbReference type="ARBA" id="ARBA00022475"/>
    </source>
</evidence>
<feature type="transmembrane region" description="Helical" evidence="7">
    <location>
        <begin position="177"/>
        <end position="199"/>
    </location>
</feature>
<evidence type="ECO:0000256" key="1">
    <source>
        <dbReference type="ARBA" id="ARBA00004651"/>
    </source>
</evidence>
<feature type="transmembrane region" description="Helical" evidence="7">
    <location>
        <begin position="419"/>
        <end position="442"/>
    </location>
</feature>
<keyword evidence="10" id="KW-1185">Reference proteome</keyword>
<comment type="caution">
    <text evidence="9">The sequence shown here is derived from an EMBL/GenBank/DDBJ whole genome shotgun (WGS) entry which is preliminary data.</text>
</comment>
<dbReference type="Pfam" id="PF19053">
    <property type="entry name" value="EccD"/>
    <property type="match status" value="1"/>
</dbReference>
<gene>
    <name evidence="9" type="ORF">AWC22_15365</name>
</gene>
<feature type="transmembrane region" description="Helical" evidence="7">
    <location>
        <begin position="385"/>
        <end position="407"/>
    </location>
</feature>
<dbReference type="InterPro" id="IPR006707">
    <property type="entry name" value="T7SS_EccD"/>
</dbReference>
<feature type="transmembrane region" description="Helical" evidence="7">
    <location>
        <begin position="307"/>
        <end position="328"/>
    </location>
</feature>
<dbReference type="Gene3D" id="3.10.20.90">
    <property type="entry name" value="Phosphatidylinositol 3-kinase Catalytic Subunit, Chain A, domain 1"/>
    <property type="match status" value="1"/>
</dbReference>
<evidence type="ECO:0000259" key="8">
    <source>
        <dbReference type="Pfam" id="PF19053"/>
    </source>
</evidence>
<feature type="transmembrane region" description="Helical" evidence="7">
    <location>
        <begin position="149"/>
        <end position="170"/>
    </location>
</feature>
<feature type="transmembrane region" description="Helical" evidence="7">
    <location>
        <begin position="358"/>
        <end position="379"/>
    </location>
</feature>
<dbReference type="InterPro" id="IPR044049">
    <property type="entry name" value="EccD_transm"/>
</dbReference>
<dbReference type="PIRSF" id="PIRSF017804">
    <property type="entry name" value="Secretion_EccD1"/>
    <property type="match status" value="1"/>
</dbReference>
<evidence type="ECO:0000256" key="5">
    <source>
        <dbReference type="ARBA" id="ARBA00022989"/>
    </source>
</evidence>
<dbReference type="OrthoDB" id="4156660at2"/>
<feature type="transmembrane region" description="Helical" evidence="7">
    <location>
        <begin position="119"/>
        <end position="137"/>
    </location>
</feature>
<dbReference type="EMBL" id="LQPQ01000044">
    <property type="protein sequence ID" value="ORW83130.1"/>
    <property type="molecule type" value="Genomic_DNA"/>
</dbReference>
<keyword evidence="3" id="KW-1003">Cell membrane</keyword>
<evidence type="ECO:0000256" key="7">
    <source>
        <dbReference type="SAM" id="Phobius"/>
    </source>
</evidence>
<dbReference type="Pfam" id="PF08817">
    <property type="entry name" value="YukD"/>
    <property type="match status" value="1"/>
</dbReference>
<dbReference type="NCBIfam" id="TIGR03920">
    <property type="entry name" value="T7SS_EccD"/>
    <property type="match status" value="1"/>
</dbReference>
<protein>
    <submittedName>
        <fullName evidence="9">Type VII secretion integral membrane protein EccD</fullName>
    </submittedName>
</protein>
<organism evidence="9 10">
    <name type="scientific">Mycobacterium riyadhense</name>
    <dbReference type="NCBI Taxonomy" id="486698"/>
    <lineage>
        <taxon>Bacteria</taxon>
        <taxon>Bacillati</taxon>
        <taxon>Actinomycetota</taxon>
        <taxon>Actinomycetes</taxon>
        <taxon>Mycobacteriales</taxon>
        <taxon>Mycobacteriaceae</taxon>
        <taxon>Mycobacterium</taxon>
    </lineage>
</organism>
<keyword evidence="4 7" id="KW-0812">Transmembrane</keyword>
<comment type="similarity">
    <text evidence="2">Belongs to the EccD/Snm4 family.</text>
</comment>
<dbReference type="RefSeq" id="WP_085249876.1">
    <property type="nucleotide sequence ID" value="NZ_CAJMWJ010000001.1"/>
</dbReference>
<keyword evidence="5 7" id="KW-1133">Transmembrane helix</keyword>
<evidence type="ECO:0000313" key="10">
    <source>
        <dbReference type="Proteomes" id="UP000193087"/>
    </source>
</evidence>
<feature type="domain" description="EccD-like transmembrane" evidence="8">
    <location>
        <begin position="117"/>
        <end position="445"/>
    </location>
</feature>
<evidence type="ECO:0000256" key="6">
    <source>
        <dbReference type="ARBA" id="ARBA00023136"/>
    </source>
</evidence>
<keyword evidence="6 7" id="KW-0472">Membrane</keyword>
<proteinExistence type="inferred from homology"/>
<sequence>MSASDPGLRRVAVHAGTTTVDLSLPAAVPIATLIPSIIDLVGTRTADSAAVRYQLSRLGASPLPGSTTLAQNDIRDGTVLVLNQSTAEPPVTRCDDVAESVSVTLDATTRPRSRKATRLTGAATAICLTATGAFVLARNALNGTATRHVGTTAAVAAAAAVIALLCGAIAHRTYRDTIAGLALGLIAIVFAAVAGLLVVPGVPGAASALLAAMVATVAAVLAMRVTGCGVVTLTAVACTAIVTAIAALAGVLVAAPPYTIGSAVALASLGLLELSPRIAIQLAGLSPTDNSLPTADLLAAKAIRADAWLTSLLAAFASSAGVGAIVAAISARKAIPLAASIAALMLLRARTVEWKRTLVLAVSGIATATTTFAVAAVHTPQYGPWIAALTAILAAVAIYLGFIAPTTPLSPVARRRVEVLECLTLVTVVPLTCWICGVFGAVRGLDLI</sequence>
<dbReference type="InterPro" id="IPR024962">
    <property type="entry name" value="YukD-like"/>
</dbReference>
<reference evidence="9 10" key="1">
    <citation type="submission" date="2016-01" db="EMBL/GenBank/DDBJ databases">
        <title>The new phylogeny of the genus Mycobacterium.</title>
        <authorList>
            <person name="Tarcisio F."/>
            <person name="Conor M."/>
            <person name="Antonella G."/>
            <person name="Elisabetta G."/>
            <person name="Giulia F.S."/>
            <person name="Sara T."/>
            <person name="Anna F."/>
            <person name="Clotilde B."/>
            <person name="Roberto B."/>
            <person name="Veronica D.S."/>
            <person name="Fabio R."/>
            <person name="Monica P."/>
            <person name="Olivier J."/>
            <person name="Enrico T."/>
            <person name="Nicola S."/>
        </authorList>
    </citation>
    <scope>NUCLEOTIDE SEQUENCE [LARGE SCALE GENOMIC DNA]</scope>
    <source>
        <strain evidence="9 10">DSM 45176</strain>
    </source>
</reference>